<sequence>MENKLFVELRRFELSSTDVNVNAEKHCYNGVSGLEGEEAYNRFLEKCFSDFFDELRDKIAVEIILHKEEVLQYLNMLLFDVQSIEEELSQHLLSCGFDGCIEAIREDIKVGNKNICLRNELSCLVFFRSMCQIQFTYVEKTRVKLLGLINNFSRRIVLEKQTEEHEERYDEYIGLLAEYGDLLTIGDLCKIFDVTRVTINNWEHEGKIKRTDANGSPRYLKSEIKRILVQNHPEILRRMKK</sequence>
<accession>A0ABR7D3X1</accession>
<protein>
    <recommendedName>
        <fullName evidence="3">HTH merR-type domain-containing protein</fullName>
    </recommendedName>
</protein>
<organism evidence="1 2">
    <name type="scientific">Butyricimonas hominis</name>
    <dbReference type="NCBI Taxonomy" id="2763032"/>
    <lineage>
        <taxon>Bacteria</taxon>
        <taxon>Pseudomonadati</taxon>
        <taxon>Bacteroidota</taxon>
        <taxon>Bacteroidia</taxon>
        <taxon>Bacteroidales</taxon>
        <taxon>Odoribacteraceae</taxon>
        <taxon>Butyricimonas</taxon>
    </lineage>
</organism>
<dbReference type="EMBL" id="JACOOH010000007">
    <property type="protein sequence ID" value="MBC5622629.1"/>
    <property type="molecule type" value="Genomic_DNA"/>
</dbReference>
<gene>
    <name evidence="1" type="ORF">H8S64_16160</name>
</gene>
<keyword evidence="2" id="KW-1185">Reference proteome</keyword>
<dbReference type="InterPro" id="IPR009061">
    <property type="entry name" value="DNA-bd_dom_put_sf"/>
</dbReference>
<dbReference type="RefSeq" id="WP_118774451.1">
    <property type="nucleotide sequence ID" value="NZ_JACOOH010000007.1"/>
</dbReference>
<proteinExistence type="predicted"/>
<dbReference type="SUPFAM" id="SSF46955">
    <property type="entry name" value="Putative DNA-binding domain"/>
    <property type="match status" value="1"/>
</dbReference>
<reference evidence="1 2" key="1">
    <citation type="submission" date="2020-08" db="EMBL/GenBank/DDBJ databases">
        <title>Genome public.</title>
        <authorList>
            <person name="Liu C."/>
            <person name="Sun Q."/>
        </authorList>
    </citation>
    <scope>NUCLEOTIDE SEQUENCE [LARGE SCALE GENOMIC DNA]</scope>
    <source>
        <strain evidence="1 2">NSJ-56</strain>
    </source>
</reference>
<evidence type="ECO:0008006" key="3">
    <source>
        <dbReference type="Google" id="ProtNLM"/>
    </source>
</evidence>
<dbReference type="Gene3D" id="1.10.1660.10">
    <property type="match status" value="1"/>
</dbReference>
<evidence type="ECO:0000313" key="1">
    <source>
        <dbReference type="EMBL" id="MBC5622629.1"/>
    </source>
</evidence>
<dbReference type="Proteomes" id="UP000646484">
    <property type="component" value="Unassembled WGS sequence"/>
</dbReference>
<evidence type="ECO:0000313" key="2">
    <source>
        <dbReference type="Proteomes" id="UP000646484"/>
    </source>
</evidence>
<comment type="caution">
    <text evidence="1">The sequence shown here is derived from an EMBL/GenBank/DDBJ whole genome shotgun (WGS) entry which is preliminary data.</text>
</comment>
<name>A0ABR7D3X1_9BACT</name>